<dbReference type="RefSeq" id="WP_069857252.1">
    <property type="nucleotide sequence ID" value="NZ_BDFE01000007.1"/>
</dbReference>
<comment type="catalytic activity">
    <reaction evidence="11">
        <text>2-phenylacetate + ATP + CoA = phenylacetyl-CoA + AMP + diphosphate</text>
        <dbReference type="Rhea" id="RHEA:20956"/>
        <dbReference type="ChEBI" id="CHEBI:18401"/>
        <dbReference type="ChEBI" id="CHEBI:30616"/>
        <dbReference type="ChEBI" id="CHEBI:33019"/>
        <dbReference type="ChEBI" id="CHEBI:57287"/>
        <dbReference type="ChEBI" id="CHEBI:57390"/>
        <dbReference type="ChEBI" id="CHEBI:456215"/>
        <dbReference type="EC" id="6.2.1.30"/>
    </reaction>
</comment>
<evidence type="ECO:0000256" key="7">
    <source>
        <dbReference type="ARBA" id="ARBA00061566"/>
    </source>
</evidence>
<dbReference type="InterPro" id="IPR042099">
    <property type="entry name" value="ANL_N_sf"/>
</dbReference>
<dbReference type="InterPro" id="IPR051414">
    <property type="entry name" value="Adenylate-forming_Reductase"/>
</dbReference>
<dbReference type="InterPro" id="IPR045851">
    <property type="entry name" value="AMP-bd_C_sf"/>
</dbReference>
<evidence type="ECO:0000256" key="8">
    <source>
        <dbReference type="ARBA" id="ARBA00066629"/>
    </source>
</evidence>
<accession>A0A194AC68</accession>
<gene>
    <name evidence="14" type="ORF">DPF_0441</name>
</gene>
<sequence>MTNDVFHKNELLDRESLHTLQGVRLKNVVFQASKSRFYRDQLFRAGVRIADINSVEDIRKLPFTTKDDLRNHYPDGMLAMPVDKMNRMHASSGTTGSPTCVFYTKNDLQTWADLMARCMYGVGVRPEDVFQNMSGYGLFTGGLGIHYGAERLGCCTIPAGAGNSKRQIKLLHDFHVSVIHIIPSYALHLATVFESMGMDPKSLDLRIAIIGAEPHSEAVRRRIEDLYAIKAYNSYGLSEMNGPGVAFECPEQNGMHIWEDAYVAEILDPETLEPVPEGEIGELVLTTLTREGMPLIRYRTKDLTRFLPGDCPCGRTHRRLDRILGRADDMIILKGVNIYPMQIERVLMSIPEVGQNYLIVLERDGFLDQMRIKVEVKEEFFVEDMRVLKNMQQSIARRLRDEILITPRVELVERNSLPRTQGKAKRVEDRRQES</sequence>
<dbReference type="FunFam" id="3.40.50.12780:FF:000016">
    <property type="entry name" value="Phenylacetate-coenzyme A ligase"/>
    <property type="match status" value="1"/>
</dbReference>
<dbReference type="CDD" id="cd05913">
    <property type="entry name" value="PaaK"/>
    <property type="match status" value="1"/>
</dbReference>
<dbReference type="EMBL" id="BDFE01000007">
    <property type="protein sequence ID" value="GAU07742.1"/>
    <property type="molecule type" value="Genomic_DNA"/>
</dbReference>
<evidence type="ECO:0000256" key="3">
    <source>
        <dbReference type="ARBA" id="ARBA00022553"/>
    </source>
</evidence>
<comment type="similarity">
    <text evidence="7 11">Belongs to the phenylacetyl-CoA ligase family.</text>
</comment>
<comment type="caution">
    <text evidence="14">The sequence shown here is derived from an EMBL/GenBank/DDBJ whole genome shotgun (WGS) entry which is preliminary data.</text>
</comment>
<dbReference type="AlphaFoldDB" id="A0A194AC68"/>
<dbReference type="Pfam" id="PF14535">
    <property type="entry name" value="AMP-binding_C_2"/>
    <property type="match status" value="1"/>
</dbReference>
<dbReference type="SUPFAM" id="SSF56801">
    <property type="entry name" value="Acetyl-CoA synthetase-like"/>
    <property type="match status" value="1"/>
</dbReference>
<dbReference type="Proteomes" id="UP000095200">
    <property type="component" value="Unassembled WGS sequence"/>
</dbReference>
<dbReference type="STRING" id="1592317.DPF_0441"/>
<dbReference type="GO" id="GO:0047475">
    <property type="term" value="F:phenylacetate-CoA ligase activity"/>
    <property type="evidence" value="ECO:0007669"/>
    <property type="project" value="UniProtKB-EC"/>
</dbReference>
<evidence type="ECO:0000259" key="13">
    <source>
        <dbReference type="Pfam" id="PF14535"/>
    </source>
</evidence>
<dbReference type="Gene3D" id="3.30.300.30">
    <property type="match status" value="1"/>
</dbReference>
<dbReference type="GO" id="GO:0010124">
    <property type="term" value="P:phenylacetate catabolic process"/>
    <property type="evidence" value="ECO:0007669"/>
    <property type="project" value="UniProtKB-UniRule"/>
</dbReference>
<dbReference type="InterPro" id="IPR011880">
    <property type="entry name" value="PA_CoA_ligase"/>
</dbReference>
<dbReference type="UniPathway" id="UPA00930"/>
<keyword evidence="3" id="KW-0597">Phosphoprotein</keyword>
<keyword evidence="5 11" id="KW-0547">Nucleotide-binding</keyword>
<evidence type="ECO:0000313" key="15">
    <source>
        <dbReference type="Proteomes" id="UP000095200"/>
    </source>
</evidence>
<comment type="subunit">
    <text evidence="1">Monomer.</text>
</comment>
<reference evidence="15" key="1">
    <citation type="submission" date="2016-06" db="EMBL/GenBank/DDBJ databases">
        <title>Draft genome sequence of Desulfoplanes formicivorans strain Pf12B.</title>
        <authorList>
            <person name="Watanabe M."/>
            <person name="Kojima H."/>
            <person name="Fukui M."/>
        </authorList>
    </citation>
    <scope>NUCLEOTIDE SEQUENCE [LARGE SCALE GENOMIC DNA]</scope>
    <source>
        <strain evidence="15">Pf12B</strain>
    </source>
</reference>
<dbReference type="Pfam" id="PF00501">
    <property type="entry name" value="AMP-binding"/>
    <property type="match status" value="1"/>
</dbReference>
<feature type="domain" description="AMP-dependent ligase C-terminal" evidence="13">
    <location>
        <begin position="335"/>
        <end position="431"/>
    </location>
</feature>
<dbReference type="PANTHER" id="PTHR43439:SF2">
    <property type="entry name" value="ENZYME, PUTATIVE (JCVI)-RELATED"/>
    <property type="match status" value="1"/>
</dbReference>
<organism evidence="14 15">
    <name type="scientific">Desulfoplanes formicivorans</name>
    <dbReference type="NCBI Taxonomy" id="1592317"/>
    <lineage>
        <taxon>Bacteria</taxon>
        <taxon>Pseudomonadati</taxon>
        <taxon>Thermodesulfobacteriota</taxon>
        <taxon>Desulfovibrionia</taxon>
        <taxon>Desulfovibrionales</taxon>
        <taxon>Desulfoplanaceae</taxon>
        <taxon>Desulfoplanes</taxon>
    </lineage>
</organism>
<keyword evidence="2" id="KW-0596">Phosphopantetheine</keyword>
<evidence type="ECO:0000256" key="5">
    <source>
        <dbReference type="ARBA" id="ARBA00022741"/>
    </source>
</evidence>
<dbReference type="EC" id="6.2.1.30" evidence="8 11"/>
<evidence type="ECO:0000256" key="6">
    <source>
        <dbReference type="ARBA" id="ARBA00060591"/>
    </source>
</evidence>
<dbReference type="InterPro" id="IPR028154">
    <property type="entry name" value="AMP-dep_Lig_C"/>
</dbReference>
<dbReference type="InterPro" id="IPR000873">
    <property type="entry name" value="AMP-dep_synth/lig_dom"/>
</dbReference>
<evidence type="ECO:0000256" key="4">
    <source>
        <dbReference type="ARBA" id="ARBA00022598"/>
    </source>
</evidence>
<evidence type="ECO:0000256" key="9">
    <source>
        <dbReference type="ARBA" id="ARBA00068695"/>
    </source>
</evidence>
<protein>
    <recommendedName>
        <fullName evidence="9 11">Phenylacetate-coenzyme A ligase</fullName>
        <ecNumber evidence="8 11">6.2.1.30</ecNumber>
    </recommendedName>
    <alternativeName>
        <fullName evidence="10 11">Phenylacetyl-CoA ligase</fullName>
    </alternativeName>
</protein>
<dbReference type="PIRSF" id="PIRSF006444">
    <property type="entry name" value="PaaK"/>
    <property type="match status" value="1"/>
</dbReference>
<dbReference type="Gene3D" id="3.40.50.12780">
    <property type="entry name" value="N-terminal domain of ligase-like"/>
    <property type="match status" value="1"/>
</dbReference>
<comment type="pathway">
    <text evidence="6 11">Aromatic compound metabolism; phenylacetate degradation.</text>
</comment>
<evidence type="ECO:0000256" key="2">
    <source>
        <dbReference type="ARBA" id="ARBA00022450"/>
    </source>
</evidence>
<dbReference type="PANTHER" id="PTHR43439">
    <property type="entry name" value="PHENYLACETATE-COENZYME A LIGASE"/>
    <property type="match status" value="1"/>
</dbReference>
<name>A0A194AC68_9BACT</name>
<dbReference type="GO" id="GO:0000166">
    <property type="term" value="F:nucleotide binding"/>
    <property type="evidence" value="ECO:0007669"/>
    <property type="project" value="UniProtKB-KW"/>
</dbReference>
<keyword evidence="15" id="KW-1185">Reference proteome</keyword>
<evidence type="ECO:0000256" key="10">
    <source>
        <dbReference type="ARBA" id="ARBA00075111"/>
    </source>
</evidence>
<evidence type="ECO:0000256" key="11">
    <source>
        <dbReference type="PIRNR" id="PIRNR006444"/>
    </source>
</evidence>
<comment type="function">
    <text evidence="11">Catalyzes the activation of phenylacetic acid (PA) to phenylacetyl-CoA (PA-CoA).</text>
</comment>
<feature type="domain" description="AMP-dependent synthetase/ligase" evidence="12">
    <location>
        <begin position="91"/>
        <end position="285"/>
    </location>
</feature>
<keyword evidence="4 11" id="KW-0436">Ligase</keyword>
<proteinExistence type="inferred from homology"/>
<dbReference type="OrthoDB" id="5484550at2"/>
<evidence type="ECO:0000256" key="1">
    <source>
        <dbReference type="ARBA" id="ARBA00011245"/>
    </source>
</evidence>
<evidence type="ECO:0000313" key="14">
    <source>
        <dbReference type="EMBL" id="GAU07742.1"/>
    </source>
</evidence>
<evidence type="ECO:0000259" key="12">
    <source>
        <dbReference type="Pfam" id="PF00501"/>
    </source>
</evidence>